<dbReference type="PROSITE" id="PS51898">
    <property type="entry name" value="TYR_RECOMBINASE"/>
    <property type="match status" value="1"/>
</dbReference>
<dbReference type="GO" id="GO:0015074">
    <property type="term" value="P:DNA integration"/>
    <property type="evidence" value="ECO:0007669"/>
    <property type="project" value="UniProtKB-KW"/>
</dbReference>
<dbReference type="PANTHER" id="PTHR30629:SF2">
    <property type="entry name" value="PROPHAGE INTEGRASE INTS-RELATED"/>
    <property type="match status" value="1"/>
</dbReference>
<dbReference type="InterPro" id="IPR002104">
    <property type="entry name" value="Integrase_catalytic"/>
</dbReference>
<comment type="similarity">
    <text evidence="1">Belongs to the 'phage' integrase family.</text>
</comment>
<keyword evidence="7" id="KW-1179">Viral genome integration</keyword>
<dbReference type="InterPro" id="IPR013762">
    <property type="entry name" value="Integrase-like_cat_sf"/>
</dbReference>
<evidence type="ECO:0000256" key="5">
    <source>
        <dbReference type="ARBA" id="ARBA00023125"/>
    </source>
</evidence>
<accession>A0A8S5TIS2</accession>
<evidence type="ECO:0000256" key="6">
    <source>
        <dbReference type="ARBA" id="ARBA00023172"/>
    </source>
</evidence>
<evidence type="ECO:0000256" key="9">
    <source>
        <dbReference type="ARBA" id="ARBA00049605"/>
    </source>
</evidence>
<evidence type="ECO:0000259" key="12">
    <source>
        <dbReference type="PROSITE" id="PS51900"/>
    </source>
</evidence>
<keyword evidence="5 10" id="KW-0238">DNA-binding</keyword>
<dbReference type="InterPro" id="IPR011010">
    <property type="entry name" value="DNA_brk_join_enz"/>
</dbReference>
<dbReference type="EMBL" id="BK032832">
    <property type="protein sequence ID" value="DAF63032.1"/>
    <property type="molecule type" value="Genomic_DNA"/>
</dbReference>
<dbReference type="GO" id="GO:0046718">
    <property type="term" value="P:symbiont entry into host cell"/>
    <property type="evidence" value="ECO:0007669"/>
    <property type="project" value="UniProtKB-KW"/>
</dbReference>
<dbReference type="GO" id="GO:0016740">
    <property type="term" value="F:transferase activity"/>
    <property type="evidence" value="ECO:0007669"/>
    <property type="project" value="UniProtKB-KW"/>
</dbReference>
<protein>
    <recommendedName>
        <fullName evidence="2">Integrase</fullName>
    </recommendedName>
</protein>
<dbReference type="GO" id="GO:0075713">
    <property type="term" value="P:establishment of integrated proviral latency"/>
    <property type="evidence" value="ECO:0007669"/>
    <property type="project" value="UniProtKB-KW"/>
</dbReference>
<dbReference type="Pfam" id="PF00589">
    <property type="entry name" value="Phage_integrase"/>
    <property type="match status" value="1"/>
</dbReference>
<proteinExistence type="inferred from homology"/>
<evidence type="ECO:0000313" key="13">
    <source>
        <dbReference type="EMBL" id="DAF63032.1"/>
    </source>
</evidence>
<organism evidence="13">
    <name type="scientific">Myoviridae sp. ct9dX1</name>
    <dbReference type="NCBI Taxonomy" id="2827665"/>
    <lineage>
        <taxon>Viruses</taxon>
        <taxon>Duplodnaviria</taxon>
        <taxon>Heunggongvirae</taxon>
        <taxon>Uroviricota</taxon>
        <taxon>Caudoviricetes</taxon>
    </lineage>
</organism>
<dbReference type="CDD" id="cd00397">
    <property type="entry name" value="DNA_BRE_C"/>
    <property type="match status" value="1"/>
</dbReference>
<feature type="domain" description="Core-binding (CB)" evidence="12">
    <location>
        <begin position="56"/>
        <end position="143"/>
    </location>
</feature>
<dbReference type="GO" id="GO:0003677">
    <property type="term" value="F:DNA binding"/>
    <property type="evidence" value="ECO:0007669"/>
    <property type="project" value="UniProtKB-UniRule"/>
</dbReference>
<evidence type="ECO:0000256" key="10">
    <source>
        <dbReference type="PROSITE-ProRule" id="PRU01248"/>
    </source>
</evidence>
<keyword evidence="3" id="KW-0808">Transferase</keyword>
<evidence type="ECO:0000256" key="8">
    <source>
        <dbReference type="ARBA" id="ARBA00023296"/>
    </source>
</evidence>
<dbReference type="Gene3D" id="1.10.150.130">
    <property type="match status" value="1"/>
</dbReference>
<dbReference type="PANTHER" id="PTHR30629">
    <property type="entry name" value="PROPHAGE INTEGRASE"/>
    <property type="match status" value="1"/>
</dbReference>
<dbReference type="SUPFAM" id="SSF56349">
    <property type="entry name" value="DNA breaking-rejoining enzymes"/>
    <property type="match status" value="1"/>
</dbReference>
<name>A0A8S5TIS2_9CAUD</name>
<dbReference type="GO" id="GO:0044826">
    <property type="term" value="P:viral genome integration into host DNA"/>
    <property type="evidence" value="ECO:0007669"/>
    <property type="project" value="UniProtKB-KW"/>
</dbReference>
<dbReference type="InterPro" id="IPR010998">
    <property type="entry name" value="Integrase_recombinase_N"/>
</dbReference>
<dbReference type="Gene3D" id="1.10.443.10">
    <property type="entry name" value="Intergrase catalytic core"/>
    <property type="match status" value="1"/>
</dbReference>
<evidence type="ECO:0000256" key="4">
    <source>
        <dbReference type="ARBA" id="ARBA00022908"/>
    </source>
</evidence>
<dbReference type="PROSITE" id="PS51900">
    <property type="entry name" value="CB"/>
    <property type="match status" value="1"/>
</dbReference>
<evidence type="ECO:0000256" key="7">
    <source>
        <dbReference type="ARBA" id="ARBA00023195"/>
    </source>
</evidence>
<keyword evidence="6" id="KW-0233">DNA recombination</keyword>
<feature type="domain" description="Tyr recombinase" evidence="11">
    <location>
        <begin position="166"/>
        <end position="336"/>
    </location>
</feature>
<dbReference type="InterPro" id="IPR044068">
    <property type="entry name" value="CB"/>
</dbReference>
<evidence type="ECO:0000259" key="11">
    <source>
        <dbReference type="PROSITE" id="PS51898"/>
    </source>
</evidence>
<sequence>MKLPNGFGSVVLRTDGNRRRPWSVKVTINGRQKSIGDTATEIEGLALLAEYHKNPSLFAPALITFSEVFELMRAERFPKLAKTTQVNYLSAYKHCHRLYGKKFAELKIGDLQAVIRDTRDTGAHYAMQKKVRQVLHHMYTYAVKYEIIDPAANISQYIDIDQHVVKYPKTPFNTRQINRVKKLGDKWAMTVLMMIYAGVRTSELLSVVKTDVKLRQRYFIVRESKTAAGRNRAVPISKKTIPYFEFWMQQPGKYLITTDEGSQLTYHQYRTRFDSVMAASRCKHTPHECRHTCATMLDNAGANDTAIKRILGHASQGVTKRVYTHKSLHELKKAIDLI</sequence>
<dbReference type="GO" id="GO:0006310">
    <property type="term" value="P:DNA recombination"/>
    <property type="evidence" value="ECO:0007669"/>
    <property type="project" value="UniProtKB-KW"/>
</dbReference>
<keyword evidence="8" id="KW-1160">Virus entry into host cell</keyword>
<evidence type="ECO:0000256" key="1">
    <source>
        <dbReference type="ARBA" id="ARBA00008857"/>
    </source>
</evidence>
<evidence type="ECO:0000256" key="2">
    <source>
        <dbReference type="ARBA" id="ARBA00016082"/>
    </source>
</evidence>
<keyword evidence="4" id="KW-0229">DNA integration</keyword>
<reference evidence="13" key="1">
    <citation type="journal article" date="2021" name="Proc. Natl. Acad. Sci. U.S.A.">
        <title>A Catalog of Tens of Thousands of Viruses from Human Metagenomes Reveals Hidden Associations with Chronic Diseases.</title>
        <authorList>
            <person name="Tisza M.J."/>
            <person name="Buck C.B."/>
        </authorList>
    </citation>
    <scope>NUCLEOTIDE SEQUENCE</scope>
    <source>
        <strain evidence="13">Ct9dX1</strain>
    </source>
</reference>
<dbReference type="InterPro" id="IPR050808">
    <property type="entry name" value="Phage_Integrase"/>
</dbReference>
<evidence type="ECO:0000256" key="3">
    <source>
        <dbReference type="ARBA" id="ARBA00022679"/>
    </source>
</evidence>
<comment type="function">
    <text evidence="9">Integrase is necessary for integration of the phage into the host genome by site-specific recombination. In conjunction with excisionase, integrase is also necessary for excision of the prophage from the host genome.</text>
</comment>